<evidence type="ECO:0000313" key="2">
    <source>
        <dbReference type="Proteomes" id="UP000271624"/>
    </source>
</evidence>
<protein>
    <submittedName>
        <fullName evidence="1">Uncharacterized protein</fullName>
    </submittedName>
</protein>
<reference evidence="1" key="2">
    <citation type="journal article" date="2019" name="Genome Biol. Evol.">
        <title>Day and night: Metabolic profiles and evolutionary relationships of six axenic non-marine cyanobacteria.</title>
        <authorList>
            <person name="Will S.E."/>
            <person name="Henke P."/>
            <person name="Boedeker C."/>
            <person name="Huang S."/>
            <person name="Brinkmann H."/>
            <person name="Rohde M."/>
            <person name="Jarek M."/>
            <person name="Friedl T."/>
            <person name="Seufert S."/>
            <person name="Schumacher M."/>
            <person name="Overmann J."/>
            <person name="Neumann-Schaal M."/>
            <person name="Petersen J."/>
        </authorList>
    </citation>
    <scope>NUCLEOTIDE SEQUENCE [LARGE SCALE GENOMIC DNA]</scope>
    <source>
        <strain evidence="1">PCC 7102</strain>
    </source>
</reference>
<evidence type="ECO:0000313" key="1">
    <source>
        <dbReference type="EMBL" id="RUT10013.1"/>
    </source>
</evidence>
<dbReference type="RefSeq" id="WP_127078530.1">
    <property type="nucleotide sequence ID" value="NZ_RSCL01000001.1"/>
</dbReference>
<organism evidence="1 2">
    <name type="scientific">Dulcicalothrix desertica PCC 7102</name>
    <dbReference type="NCBI Taxonomy" id="232991"/>
    <lineage>
        <taxon>Bacteria</taxon>
        <taxon>Bacillati</taxon>
        <taxon>Cyanobacteriota</taxon>
        <taxon>Cyanophyceae</taxon>
        <taxon>Nostocales</taxon>
        <taxon>Calotrichaceae</taxon>
        <taxon>Dulcicalothrix</taxon>
    </lineage>
</organism>
<proteinExistence type="predicted"/>
<keyword evidence="2" id="KW-1185">Reference proteome</keyword>
<reference evidence="1" key="1">
    <citation type="submission" date="2018-12" db="EMBL/GenBank/DDBJ databases">
        <authorList>
            <person name="Will S."/>
            <person name="Neumann-Schaal M."/>
            <person name="Henke P."/>
        </authorList>
    </citation>
    <scope>NUCLEOTIDE SEQUENCE</scope>
    <source>
        <strain evidence="1">PCC 7102</strain>
    </source>
</reference>
<dbReference type="EMBL" id="RSCL01000001">
    <property type="protein sequence ID" value="RUT10013.1"/>
    <property type="molecule type" value="Genomic_DNA"/>
</dbReference>
<accession>A0A3S1CWE7</accession>
<comment type="caution">
    <text evidence="1">The sequence shown here is derived from an EMBL/GenBank/DDBJ whole genome shotgun (WGS) entry which is preliminary data.</text>
</comment>
<gene>
    <name evidence="1" type="ORF">DSM106972_005080</name>
</gene>
<dbReference type="AlphaFoldDB" id="A0A3S1CWE7"/>
<dbReference type="Proteomes" id="UP000271624">
    <property type="component" value="Unassembled WGS sequence"/>
</dbReference>
<dbReference type="OrthoDB" id="518097at2"/>
<sequence length="114" mass="11401">MQIVDLSYLGNIPETDLILGSVRATVAANASATGSSPKTYASTNTFAKPLRNGGAIAIGTGLGIANGNNPTANVAVAGEGDFVIDIDGSGYLVSKNTAIALGIVIAIDLPRKKG</sequence>
<name>A0A3S1CWE7_9CYAN</name>